<protein>
    <submittedName>
        <fullName evidence="2">Serpentine receptor class gamma</fullName>
    </submittedName>
</protein>
<evidence type="ECO:0000313" key="2">
    <source>
        <dbReference type="WBParaSite" id="RSKR_0000844950.1"/>
    </source>
</evidence>
<proteinExistence type="predicted"/>
<dbReference type="Proteomes" id="UP000095286">
    <property type="component" value="Unplaced"/>
</dbReference>
<reference evidence="2" key="1">
    <citation type="submission" date="2016-11" db="UniProtKB">
        <authorList>
            <consortium name="WormBaseParasite"/>
        </authorList>
    </citation>
    <scope>IDENTIFICATION</scope>
    <source>
        <strain evidence="2">KR3021</strain>
    </source>
</reference>
<accession>A0AC35U773</accession>
<sequence>MNETEEILILRIQKFFPFVTAYLTIASLVYHFLIAIIMCPLYAVIIIGIFKRRHTSEFNSVFFKTAIISGVIDLLFFLDHFITGTCALYPPLASLIAPTTPTIWLGTVFFFGYWCAYTLDLLALYISVNRFFVILSPIRGNIIFDRTFYYVMVFLACLAAAPNWFHIVSPAFFTIQCNNYTNNIPIATFTNIPIEGYEKTATNNSVMIFVTLSSTTLVMNLMTLGAIIYRIRGQHIIKTEIKLAIYSIFLFVSQQSYTCLFYTGYFGGNLPDMSISYFAKVIKPWAYVILCLTPAISLMCLSNNVRSIVIEFVKEGKIESINKIGTTTQIKTIKQIATASPRRLNVV</sequence>
<dbReference type="WBParaSite" id="RSKR_0000844950.1">
    <property type="protein sequence ID" value="RSKR_0000844950.1"/>
    <property type="gene ID" value="RSKR_0000844950"/>
</dbReference>
<evidence type="ECO:0000313" key="1">
    <source>
        <dbReference type="Proteomes" id="UP000095286"/>
    </source>
</evidence>
<organism evidence="1 2">
    <name type="scientific">Rhabditophanes sp. KR3021</name>
    <dbReference type="NCBI Taxonomy" id="114890"/>
    <lineage>
        <taxon>Eukaryota</taxon>
        <taxon>Metazoa</taxon>
        <taxon>Ecdysozoa</taxon>
        <taxon>Nematoda</taxon>
        <taxon>Chromadorea</taxon>
        <taxon>Rhabditida</taxon>
        <taxon>Tylenchina</taxon>
        <taxon>Panagrolaimomorpha</taxon>
        <taxon>Strongyloidoidea</taxon>
        <taxon>Alloionematidae</taxon>
        <taxon>Rhabditophanes</taxon>
    </lineage>
</organism>
<name>A0AC35U773_9BILA</name>